<protein>
    <submittedName>
        <fullName evidence="2">Uncharacterized protein</fullName>
    </submittedName>
</protein>
<dbReference type="Proteomes" id="UP000784294">
    <property type="component" value="Unassembled WGS sequence"/>
</dbReference>
<evidence type="ECO:0000256" key="1">
    <source>
        <dbReference type="SAM" id="MobiDB-lite"/>
    </source>
</evidence>
<dbReference type="AlphaFoldDB" id="A0A3S5AYQ5"/>
<accession>A0A3S5AYQ5</accession>
<keyword evidence="3" id="KW-1185">Reference proteome</keyword>
<evidence type="ECO:0000313" key="3">
    <source>
        <dbReference type="Proteomes" id="UP000784294"/>
    </source>
</evidence>
<reference evidence="2" key="1">
    <citation type="submission" date="2018-11" db="EMBL/GenBank/DDBJ databases">
        <authorList>
            <consortium name="Pathogen Informatics"/>
        </authorList>
    </citation>
    <scope>NUCLEOTIDE SEQUENCE</scope>
</reference>
<gene>
    <name evidence="2" type="ORF">PXEA_LOCUS25339</name>
</gene>
<sequence>MGWRLEVPILAPGQPQSNEQAANNGRHAGGWSTHWLAVCLLGGLQGNWR</sequence>
<evidence type="ECO:0000313" key="2">
    <source>
        <dbReference type="EMBL" id="VEL31899.1"/>
    </source>
</evidence>
<name>A0A3S5AYQ5_9PLAT</name>
<proteinExistence type="predicted"/>
<feature type="compositionally biased region" description="Polar residues" evidence="1">
    <location>
        <begin position="14"/>
        <end position="23"/>
    </location>
</feature>
<comment type="caution">
    <text evidence="2">The sequence shown here is derived from an EMBL/GenBank/DDBJ whole genome shotgun (WGS) entry which is preliminary data.</text>
</comment>
<organism evidence="2 3">
    <name type="scientific">Protopolystoma xenopodis</name>
    <dbReference type="NCBI Taxonomy" id="117903"/>
    <lineage>
        <taxon>Eukaryota</taxon>
        <taxon>Metazoa</taxon>
        <taxon>Spiralia</taxon>
        <taxon>Lophotrochozoa</taxon>
        <taxon>Platyhelminthes</taxon>
        <taxon>Monogenea</taxon>
        <taxon>Polyopisthocotylea</taxon>
        <taxon>Polystomatidea</taxon>
        <taxon>Polystomatidae</taxon>
        <taxon>Protopolystoma</taxon>
    </lineage>
</organism>
<feature type="region of interest" description="Disordered" evidence="1">
    <location>
        <begin position="1"/>
        <end position="26"/>
    </location>
</feature>
<dbReference type="EMBL" id="CAAALY010127809">
    <property type="protein sequence ID" value="VEL31899.1"/>
    <property type="molecule type" value="Genomic_DNA"/>
</dbReference>